<name>A0A6J7KPK7_9ZZZZ</name>
<feature type="region of interest" description="Disordered" evidence="5">
    <location>
        <begin position="579"/>
        <end position="603"/>
    </location>
</feature>
<dbReference type="GO" id="GO:0015833">
    <property type="term" value="P:peptide transport"/>
    <property type="evidence" value="ECO:0007669"/>
    <property type="project" value="TreeGrafter"/>
</dbReference>
<dbReference type="AlphaFoldDB" id="A0A6J7KPK7"/>
<proteinExistence type="inferred from homology"/>
<dbReference type="PANTHER" id="PTHR30290:SF10">
    <property type="entry name" value="PERIPLASMIC OLIGOPEPTIDE-BINDING PROTEIN-RELATED"/>
    <property type="match status" value="1"/>
</dbReference>
<dbReference type="InterPro" id="IPR030678">
    <property type="entry name" value="Peptide/Ni-bd"/>
</dbReference>
<dbReference type="SUPFAM" id="SSF53850">
    <property type="entry name" value="Periplasmic binding protein-like II"/>
    <property type="match status" value="1"/>
</dbReference>
<dbReference type="GO" id="GO:0042597">
    <property type="term" value="C:periplasmic space"/>
    <property type="evidence" value="ECO:0007669"/>
    <property type="project" value="UniProtKB-ARBA"/>
</dbReference>
<dbReference type="PIRSF" id="PIRSF002741">
    <property type="entry name" value="MppA"/>
    <property type="match status" value="1"/>
</dbReference>
<comment type="similarity">
    <text evidence="2">Belongs to the bacterial solute-binding protein 5 family.</text>
</comment>
<feature type="transmembrane region" description="Helical" evidence="6">
    <location>
        <begin position="609"/>
        <end position="629"/>
    </location>
</feature>
<dbReference type="Gene3D" id="3.40.190.10">
    <property type="entry name" value="Periplasmic binding protein-like II"/>
    <property type="match status" value="1"/>
</dbReference>
<organism evidence="9">
    <name type="scientific">freshwater metagenome</name>
    <dbReference type="NCBI Taxonomy" id="449393"/>
    <lineage>
        <taxon>unclassified sequences</taxon>
        <taxon>metagenomes</taxon>
        <taxon>ecological metagenomes</taxon>
    </lineage>
</organism>
<evidence type="ECO:0000256" key="5">
    <source>
        <dbReference type="SAM" id="MobiDB-lite"/>
    </source>
</evidence>
<dbReference type="EMBL" id="CAFBND010000108">
    <property type="protein sequence ID" value="CAB4955664.1"/>
    <property type="molecule type" value="Genomic_DNA"/>
</dbReference>
<comment type="subcellular location">
    <subcellularLocation>
        <location evidence="1">Cell envelope</location>
    </subcellularLocation>
</comment>
<reference evidence="9" key="1">
    <citation type="submission" date="2020-05" db="EMBL/GenBank/DDBJ databases">
        <authorList>
            <person name="Chiriac C."/>
            <person name="Salcher M."/>
            <person name="Ghai R."/>
            <person name="Kavagutti S V."/>
        </authorList>
    </citation>
    <scope>NUCLEOTIDE SEQUENCE</scope>
</reference>
<dbReference type="GO" id="GO:0030313">
    <property type="term" value="C:cell envelope"/>
    <property type="evidence" value="ECO:0007669"/>
    <property type="project" value="UniProtKB-SubCell"/>
</dbReference>
<accession>A0A6J7KPK7</accession>
<gene>
    <name evidence="8" type="ORF">UFOPK3268_00476</name>
    <name evidence="9" type="ORF">UFOPK3752_01946</name>
</gene>
<evidence type="ECO:0000259" key="7">
    <source>
        <dbReference type="Pfam" id="PF00496"/>
    </source>
</evidence>
<dbReference type="EMBL" id="CAFBIZ010000042">
    <property type="protein sequence ID" value="CAB4847752.1"/>
    <property type="molecule type" value="Genomic_DNA"/>
</dbReference>
<dbReference type="GO" id="GO:0043190">
    <property type="term" value="C:ATP-binding cassette (ABC) transporter complex"/>
    <property type="evidence" value="ECO:0007669"/>
    <property type="project" value="InterPro"/>
</dbReference>
<evidence type="ECO:0000313" key="8">
    <source>
        <dbReference type="EMBL" id="CAB4847752.1"/>
    </source>
</evidence>
<keyword evidence="3" id="KW-0813">Transport</keyword>
<evidence type="ECO:0000256" key="4">
    <source>
        <dbReference type="ARBA" id="ARBA00022729"/>
    </source>
</evidence>
<feature type="compositionally biased region" description="Low complexity" evidence="5">
    <location>
        <begin position="584"/>
        <end position="603"/>
    </location>
</feature>
<dbReference type="Pfam" id="PF00496">
    <property type="entry name" value="SBP_bac_5"/>
    <property type="match status" value="1"/>
</dbReference>
<evidence type="ECO:0000256" key="6">
    <source>
        <dbReference type="SAM" id="Phobius"/>
    </source>
</evidence>
<evidence type="ECO:0000313" key="9">
    <source>
        <dbReference type="EMBL" id="CAB4955664.1"/>
    </source>
</evidence>
<dbReference type="InterPro" id="IPR000914">
    <property type="entry name" value="SBP_5_dom"/>
</dbReference>
<dbReference type="PANTHER" id="PTHR30290">
    <property type="entry name" value="PERIPLASMIC BINDING COMPONENT OF ABC TRANSPORTER"/>
    <property type="match status" value="1"/>
</dbReference>
<dbReference type="CDD" id="cd00995">
    <property type="entry name" value="PBP2_NikA_DppA_OppA_like"/>
    <property type="match status" value="1"/>
</dbReference>
<evidence type="ECO:0000256" key="2">
    <source>
        <dbReference type="ARBA" id="ARBA00005695"/>
    </source>
</evidence>
<dbReference type="Gene3D" id="3.10.105.10">
    <property type="entry name" value="Dipeptide-binding Protein, Domain 3"/>
    <property type="match status" value="1"/>
</dbReference>
<keyword evidence="6" id="KW-0812">Transmembrane</keyword>
<evidence type="ECO:0000256" key="3">
    <source>
        <dbReference type="ARBA" id="ARBA00022448"/>
    </source>
</evidence>
<protein>
    <submittedName>
        <fullName evidence="9">Unannotated protein</fullName>
    </submittedName>
</protein>
<dbReference type="InterPro" id="IPR039424">
    <property type="entry name" value="SBP_5"/>
</dbReference>
<keyword evidence="6" id="KW-0472">Membrane</keyword>
<keyword evidence="6" id="KW-1133">Transmembrane helix</keyword>
<keyword evidence="4" id="KW-0732">Signal</keyword>
<dbReference type="GO" id="GO:1904680">
    <property type="term" value="F:peptide transmembrane transporter activity"/>
    <property type="evidence" value="ECO:0007669"/>
    <property type="project" value="TreeGrafter"/>
</dbReference>
<feature type="domain" description="Solute-binding protein family 5" evidence="7">
    <location>
        <begin position="93"/>
        <end position="475"/>
    </location>
</feature>
<evidence type="ECO:0000256" key="1">
    <source>
        <dbReference type="ARBA" id="ARBA00004196"/>
    </source>
</evidence>
<sequence length="642" mass="69258">MSMSRTRMRVFVTAVTLVGALGAAASVSAWADTSSSPLSAEPVSAGDPVVFTIGVTQDIDSANPFTGLSSLAYEVFQMQYPLLTQYGAKDFSIVPGIADSWQESADKTTWTYKIHPGLVWSDGQPMTARDAAYTFNRVLTGEYEKTNYGSYIENMTKAEAIDDTTLVLTVSKPSPIMEHLYVYILPRHVWEKIDEKTVTGFSNEGTLESPTVGGGSFYMIERRVGQFIRMKANPTFFRGKPGVDEIDFKIFKNSDALGQALKKGEIDFAEGLEANVFASLKDVPGITAVAAAPAGYDELGFNTGAALADGTAIGDGNPLLRDKALRQALVYAVNREQIVEKVLGGGGLPGSTVIPPLYSAWHLEPSAPASYDPAKARSMLDAAGYTVGADGVRVDSKGKRLSFRLFGRTESATSQKSVQYLKGYLAAVGVEVTVKTVSEDVLTELVGQGNFDMFEWAWGVEPDPNYMLSTFTCANRSYQQDGATYANLSDSFYCNPAYDELFAQQGAETDATKRVALVKQMQQMLYDDAPYVLTYYYDNYEAYRSDKFEGFVHQPQGDGTMLFQWGAWTYESVRPVTATPAPTGSSSAEPVSSGASDQGAASGSGSSSAALTIGLVVVVVVVGGGLILMRRRRGPAVVDDRE</sequence>